<gene>
    <name evidence="1" type="ORF">BCU17_04940</name>
</gene>
<evidence type="ECO:0000313" key="1">
    <source>
        <dbReference type="EMBL" id="PMJ62287.1"/>
    </source>
</evidence>
<dbReference type="Pfam" id="PF06254">
    <property type="entry name" value="YdaT_toxin"/>
    <property type="match status" value="1"/>
</dbReference>
<protein>
    <submittedName>
        <fullName evidence="1">Uncharacterized protein</fullName>
    </submittedName>
</protein>
<dbReference type="Gene3D" id="1.10.3600.10">
    <property type="entry name" value="Putative bacterial toxin ydaT"/>
    <property type="match status" value="1"/>
</dbReference>
<dbReference type="RefSeq" id="WP_102517036.1">
    <property type="nucleotide sequence ID" value="NZ_CAWNSM010000057.1"/>
</dbReference>
<evidence type="ECO:0000313" key="2">
    <source>
        <dbReference type="Proteomes" id="UP000235330"/>
    </source>
</evidence>
<sequence>MQPSLKSVMHNAVVAWRSDATKEQITEYISRFYHKMKIYEEEDCQREHLLKVPSALNNPNNTQNLFRYVSRTSTEAKANVMDLLPAIIAALPKARATAALNQFLNPLGYSVAAIGSCQTMANRDQLLADFSKESSEAFRSILLLSEHATSDQLRDAYRELQESAGSHDPLLKYLETLMAQKG</sequence>
<dbReference type="Proteomes" id="UP000235330">
    <property type="component" value="Unassembled WGS sequence"/>
</dbReference>
<proteinExistence type="predicted"/>
<organism evidence="1 2">
    <name type="scientific">Vibrio splendidus</name>
    <dbReference type="NCBI Taxonomy" id="29497"/>
    <lineage>
        <taxon>Bacteria</taxon>
        <taxon>Pseudomonadati</taxon>
        <taxon>Pseudomonadota</taxon>
        <taxon>Gammaproteobacteria</taxon>
        <taxon>Vibrionales</taxon>
        <taxon>Vibrionaceae</taxon>
        <taxon>Vibrio</taxon>
    </lineage>
</organism>
<dbReference type="InterPro" id="IPR009364">
    <property type="entry name" value="YdaT-like"/>
</dbReference>
<name>A0A2N7F7T0_VIBSP</name>
<accession>A0A2N7F7T0</accession>
<dbReference type="EMBL" id="MCWU01000057">
    <property type="protein sequence ID" value="PMJ62287.1"/>
    <property type="molecule type" value="Genomic_DNA"/>
</dbReference>
<dbReference type="AlphaFoldDB" id="A0A2N7F7T0"/>
<dbReference type="InterPro" id="IPR037042">
    <property type="entry name" value="YdaT-like_sf"/>
</dbReference>
<reference evidence="2" key="1">
    <citation type="submission" date="2016-07" db="EMBL/GenBank/DDBJ databases">
        <title>Nontailed viruses are major unrecognized killers of bacteria in the ocean.</title>
        <authorList>
            <person name="Kauffman K."/>
            <person name="Hussain F."/>
            <person name="Yang J."/>
            <person name="Arevalo P."/>
            <person name="Brown J."/>
            <person name="Cutler M."/>
            <person name="Kelly L."/>
            <person name="Polz M.F."/>
        </authorList>
    </citation>
    <scope>NUCLEOTIDE SEQUENCE [LARGE SCALE GENOMIC DNA]</scope>
    <source>
        <strain evidence="2">10N.261.55.E11</strain>
    </source>
</reference>
<comment type="caution">
    <text evidence="1">The sequence shown here is derived from an EMBL/GenBank/DDBJ whole genome shotgun (WGS) entry which is preliminary data.</text>
</comment>